<dbReference type="PANTHER" id="PTHR45348:SF2">
    <property type="entry name" value="ZINC-TYPE ALCOHOL DEHYDROGENASE-LIKE PROTEIN C2E1P3.01"/>
    <property type="match status" value="1"/>
</dbReference>
<dbReference type="PANTHER" id="PTHR45348">
    <property type="entry name" value="HYPOTHETICAL OXIDOREDUCTASE (EUROFUNG)"/>
    <property type="match status" value="1"/>
</dbReference>
<evidence type="ECO:0000313" key="2">
    <source>
        <dbReference type="EMBL" id="KZW01309.1"/>
    </source>
</evidence>
<dbReference type="GO" id="GO:0016651">
    <property type="term" value="F:oxidoreductase activity, acting on NAD(P)H"/>
    <property type="evidence" value="ECO:0007669"/>
    <property type="project" value="InterPro"/>
</dbReference>
<dbReference type="OrthoDB" id="10257049at2759"/>
<dbReference type="Gene3D" id="3.90.180.10">
    <property type="entry name" value="Medium-chain alcohol dehydrogenases, catalytic domain"/>
    <property type="match status" value="1"/>
</dbReference>
<dbReference type="STRING" id="1314781.A0A165NW82"/>
<name>A0A165NW82_EXIGL</name>
<dbReference type="InterPro" id="IPR011032">
    <property type="entry name" value="GroES-like_sf"/>
</dbReference>
<dbReference type="SMART" id="SM00829">
    <property type="entry name" value="PKS_ER"/>
    <property type="match status" value="1"/>
</dbReference>
<dbReference type="SUPFAM" id="SSF51735">
    <property type="entry name" value="NAD(P)-binding Rossmann-fold domains"/>
    <property type="match status" value="1"/>
</dbReference>
<dbReference type="Pfam" id="PF08240">
    <property type="entry name" value="ADH_N"/>
    <property type="match status" value="1"/>
</dbReference>
<dbReference type="CDD" id="cd08249">
    <property type="entry name" value="enoyl_reductase_like"/>
    <property type="match status" value="1"/>
</dbReference>
<dbReference type="AlphaFoldDB" id="A0A165NW82"/>
<dbReference type="InterPro" id="IPR047122">
    <property type="entry name" value="Trans-enoyl_RdTase-like"/>
</dbReference>
<dbReference type="Gene3D" id="3.40.50.720">
    <property type="entry name" value="NAD(P)-binding Rossmann-like Domain"/>
    <property type="match status" value="1"/>
</dbReference>
<reference evidence="2 3" key="1">
    <citation type="journal article" date="2016" name="Mol. Biol. Evol.">
        <title>Comparative Genomics of Early-Diverging Mushroom-Forming Fungi Provides Insights into the Origins of Lignocellulose Decay Capabilities.</title>
        <authorList>
            <person name="Nagy L.G."/>
            <person name="Riley R."/>
            <person name="Tritt A."/>
            <person name="Adam C."/>
            <person name="Daum C."/>
            <person name="Floudas D."/>
            <person name="Sun H."/>
            <person name="Yadav J.S."/>
            <person name="Pangilinan J."/>
            <person name="Larsson K.H."/>
            <person name="Matsuura K."/>
            <person name="Barry K."/>
            <person name="Labutti K."/>
            <person name="Kuo R."/>
            <person name="Ohm R.A."/>
            <person name="Bhattacharya S.S."/>
            <person name="Shirouzu T."/>
            <person name="Yoshinaga Y."/>
            <person name="Martin F.M."/>
            <person name="Grigoriev I.V."/>
            <person name="Hibbett D.S."/>
        </authorList>
    </citation>
    <scope>NUCLEOTIDE SEQUENCE [LARGE SCALE GENOMIC DNA]</scope>
    <source>
        <strain evidence="2 3">HHB12029</strain>
    </source>
</reference>
<dbReference type="FunCoup" id="A0A165NW82">
    <property type="interactions" value="11"/>
</dbReference>
<dbReference type="InterPro" id="IPR013149">
    <property type="entry name" value="ADH-like_C"/>
</dbReference>
<dbReference type="InterPro" id="IPR036291">
    <property type="entry name" value="NAD(P)-bd_dom_sf"/>
</dbReference>
<dbReference type="SUPFAM" id="SSF50129">
    <property type="entry name" value="GroES-like"/>
    <property type="match status" value="1"/>
</dbReference>
<accession>A0A165NW82</accession>
<organism evidence="2 3">
    <name type="scientific">Exidia glandulosa HHB12029</name>
    <dbReference type="NCBI Taxonomy" id="1314781"/>
    <lineage>
        <taxon>Eukaryota</taxon>
        <taxon>Fungi</taxon>
        <taxon>Dikarya</taxon>
        <taxon>Basidiomycota</taxon>
        <taxon>Agaricomycotina</taxon>
        <taxon>Agaricomycetes</taxon>
        <taxon>Auriculariales</taxon>
        <taxon>Exidiaceae</taxon>
        <taxon>Exidia</taxon>
    </lineage>
</organism>
<dbReference type="InParanoid" id="A0A165NW82"/>
<evidence type="ECO:0000313" key="3">
    <source>
        <dbReference type="Proteomes" id="UP000077266"/>
    </source>
</evidence>
<sequence length="341" mass="36351">MPRAAVLLGNSNLEVRDIAKPTPQSGEILVKVHFAGLNPADWKHALTTNEKFFGAVSGLDFAGVVEAIGPDVPPGLRTIGERVAGMVHGANVLNHSIGAFSEYLVVPATLVFTVPESVPLEVAAAQPVAAITAAQMLWESQDLPTPVAPGNKTAFFLVWSGATAVGQWLIQLAHQSGLRVITTASLKHTERLKALGAEAVFDYRDPEVGQQLREHTGGILTSGGICEINDEDIDKCIAALSDEGGTLSILNYLPADRQYSKHVKFPLSLAYNIFGKAIESPVTMPALPDVYQASVGYYTLISRLVSEGKVDLVPIRVFGGLESVGDAMTEMREGRVCSPIL</sequence>
<proteinExistence type="predicted"/>
<dbReference type="InterPro" id="IPR020843">
    <property type="entry name" value="ER"/>
</dbReference>
<protein>
    <submittedName>
        <fullName evidence="2">GroES-like protein</fullName>
    </submittedName>
</protein>
<dbReference type="InterPro" id="IPR013154">
    <property type="entry name" value="ADH-like_N"/>
</dbReference>
<dbReference type="EMBL" id="KV425894">
    <property type="protein sequence ID" value="KZW01309.1"/>
    <property type="molecule type" value="Genomic_DNA"/>
</dbReference>
<evidence type="ECO:0000259" key="1">
    <source>
        <dbReference type="SMART" id="SM00829"/>
    </source>
</evidence>
<keyword evidence="3" id="KW-1185">Reference proteome</keyword>
<gene>
    <name evidence="2" type="ORF">EXIGLDRAFT_602980</name>
</gene>
<dbReference type="Proteomes" id="UP000077266">
    <property type="component" value="Unassembled WGS sequence"/>
</dbReference>
<feature type="domain" description="Enoyl reductase (ER)" evidence="1">
    <location>
        <begin position="9"/>
        <end position="336"/>
    </location>
</feature>
<dbReference type="Pfam" id="PF00107">
    <property type="entry name" value="ADH_zinc_N"/>
    <property type="match status" value="1"/>
</dbReference>